<dbReference type="GO" id="GO:0003676">
    <property type="term" value="F:nucleic acid binding"/>
    <property type="evidence" value="ECO:0007669"/>
    <property type="project" value="InterPro"/>
</dbReference>
<dbReference type="Gene3D" id="3.40.50.300">
    <property type="entry name" value="P-loop containing nucleotide triphosphate hydrolases"/>
    <property type="match status" value="1"/>
</dbReference>
<dbReference type="GeneID" id="107883011"/>
<dbReference type="OrthoDB" id="10261556at2759"/>
<evidence type="ECO:0000313" key="4">
    <source>
        <dbReference type="Proteomes" id="UP000007819"/>
    </source>
</evidence>
<dbReference type="SUPFAM" id="SSF52540">
    <property type="entry name" value="P-loop containing nucleoside triphosphate hydrolases"/>
    <property type="match status" value="1"/>
</dbReference>
<evidence type="ECO:0000259" key="2">
    <source>
        <dbReference type="Pfam" id="PF00270"/>
    </source>
</evidence>
<evidence type="ECO:0000256" key="1">
    <source>
        <dbReference type="ARBA" id="ARBA00005446"/>
    </source>
</evidence>
<dbReference type="Proteomes" id="UP000007819">
    <property type="component" value="Chromosome X"/>
</dbReference>
<dbReference type="KEGG" id="api:107883011"/>
<dbReference type="InterPro" id="IPR027417">
    <property type="entry name" value="P-loop_NTPase"/>
</dbReference>
<accession>A0A8R2NJW7</accession>
<dbReference type="PANTHER" id="PTHR13710:SF152">
    <property type="entry name" value="ATP-DEPENDENT DNA HELICASE Q5"/>
    <property type="match status" value="1"/>
</dbReference>
<sequence>MAEYYDDIPNALPEDSLLNSLFEDYFNYKHFKNKMQRNAVVKILKRESDVIVSLPKGHGRTTCFQLPIVICPQKVSIVVVGVSSRIEKQMSRLNRRHVHAEKIHAGMSSEEYDDIKSTINDLSNIRSTLNSILYVTPDVVLTANFYNLLRHLNNSNSLGYIVVDLSYCENDWSRGITKESYELGLLRNEFMNTSWVVTSEKVSSEFVNNIKSTLRLRTRRADISRDAIPWFSMDIEGDDRQM</sequence>
<dbReference type="AlphaFoldDB" id="A0A8R2NJW7"/>
<dbReference type="GO" id="GO:0000724">
    <property type="term" value="P:double-strand break repair via homologous recombination"/>
    <property type="evidence" value="ECO:0007669"/>
    <property type="project" value="TreeGrafter"/>
</dbReference>
<dbReference type="Pfam" id="PF00270">
    <property type="entry name" value="DEAD"/>
    <property type="match status" value="1"/>
</dbReference>
<comment type="similarity">
    <text evidence="1">Belongs to the helicase family. RecQ subfamily.</text>
</comment>
<evidence type="ECO:0000313" key="3">
    <source>
        <dbReference type="EnsemblMetazoa" id="XP_029341339.1"/>
    </source>
</evidence>
<dbReference type="GO" id="GO:0005694">
    <property type="term" value="C:chromosome"/>
    <property type="evidence" value="ECO:0007669"/>
    <property type="project" value="TreeGrafter"/>
</dbReference>
<reference evidence="4" key="1">
    <citation type="submission" date="2010-06" db="EMBL/GenBank/DDBJ databases">
        <authorList>
            <person name="Jiang H."/>
            <person name="Abraham K."/>
            <person name="Ali S."/>
            <person name="Alsbrooks S.L."/>
            <person name="Anim B.N."/>
            <person name="Anosike U.S."/>
            <person name="Attaway T."/>
            <person name="Bandaranaike D.P."/>
            <person name="Battles P.K."/>
            <person name="Bell S.N."/>
            <person name="Bell A.V."/>
            <person name="Beltran B."/>
            <person name="Bickham C."/>
            <person name="Bustamante Y."/>
            <person name="Caleb T."/>
            <person name="Canada A."/>
            <person name="Cardenas V."/>
            <person name="Carter K."/>
            <person name="Chacko J."/>
            <person name="Chandrabose M.N."/>
            <person name="Chavez D."/>
            <person name="Chavez A."/>
            <person name="Chen L."/>
            <person name="Chu H.-S."/>
            <person name="Claassen K.J."/>
            <person name="Cockrell R."/>
            <person name="Collins M."/>
            <person name="Cooper J.A."/>
            <person name="Cree A."/>
            <person name="Curry S.M."/>
            <person name="Da Y."/>
            <person name="Dao M.D."/>
            <person name="Das B."/>
            <person name="Davila M.-L."/>
            <person name="Davy-Carroll L."/>
            <person name="Denson S."/>
            <person name="Dinh H."/>
            <person name="Ebong V.E."/>
            <person name="Edwards J.R."/>
            <person name="Egan A."/>
            <person name="El-Daye J."/>
            <person name="Escobedo L."/>
            <person name="Fernandez S."/>
            <person name="Fernando P.R."/>
            <person name="Flagg N."/>
            <person name="Forbes L.D."/>
            <person name="Fowler R.G."/>
            <person name="Fu Q."/>
            <person name="Gabisi R.A."/>
            <person name="Ganer J."/>
            <person name="Garbino Pronczuk A."/>
            <person name="Garcia R.M."/>
            <person name="Garner T."/>
            <person name="Garrett T.E."/>
            <person name="Gonzalez D.A."/>
            <person name="Hamid H."/>
            <person name="Hawkins E.S."/>
            <person name="Hirani K."/>
            <person name="Hogues M.E."/>
            <person name="Hollins B."/>
            <person name="Hsiao C.-H."/>
            <person name="Jabil R."/>
            <person name="James M.L."/>
            <person name="Jhangiani S.N."/>
            <person name="Johnson B."/>
            <person name="Johnson Q."/>
            <person name="Joshi V."/>
            <person name="Kalu J.B."/>
            <person name="Kam C."/>
            <person name="Kashfia A."/>
            <person name="Keebler J."/>
            <person name="Kisamo H."/>
            <person name="Kovar C.L."/>
            <person name="Lago L.A."/>
            <person name="Lai C.-Y."/>
            <person name="Laidlaw J."/>
            <person name="Lara F."/>
            <person name="Le T.-K."/>
            <person name="Lee S.L."/>
            <person name="Legall F.H."/>
            <person name="Lemon S.J."/>
            <person name="Lewis L.R."/>
            <person name="Li B."/>
            <person name="Liu Y."/>
            <person name="Liu Y.-S."/>
            <person name="Lopez J."/>
            <person name="Lozado R.J."/>
            <person name="Lu J."/>
            <person name="Madu R.C."/>
            <person name="Maheshwari M."/>
            <person name="Maheshwari R."/>
            <person name="Malloy K."/>
            <person name="Martinez E."/>
            <person name="Mathew T."/>
            <person name="Mercado I.C."/>
            <person name="Mercado C."/>
            <person name="Meyer B."/>
            <person name="Montgomery K."/>
            <person name="Morgan M.B."/>
            <person name="Munidasa M."/>
            <person name="Nazareth L.V."/>
            <person name="Nelson J."/>
            <person name="Ng B.M."/>
            <person name="Nguyen N.B."/>
            <person name="Nguyen P.Q."/>
            <person name="Nguyen T."/>
            <person name="Obregon M."/>
            <person name="Okwuonu G.O."/>
            <person name="Onwere C.G."/>
            <person name="Orozco G."/>
            <person name="Parra A."/>
            <person name="Patel S."/>
            <person name="Patil S."/>
            <person name="Perez A."/>
            <person name="Perez Y."/>
            <person name="Pham C."/>
            <person name="Primus E.L."/>
            <person name="Pu L.-L."/>
            <person name="Puazo M."/>
            <person name="Qin X."/>
            <person name="Quiroz J.B."/>
            <person name="Reese J."/>
            <person name="Richards S."/>
            <person name="Rives C.M."/>
            <person name="Robberts R."/>
            <person name="Ruiz S.J."/>
            <person name="Ruiz M.J."/>
            <person name="Santibanez J."/>
            <person name="Schneider B.W."/>
            <person name="Sisson I."/>
            <person name="Smith M."/>
            <person name="Sodergren E."/>
            <person name="Song X.-Z."/>
            <person name="Song B.B."/>
            <person name="Summersgill H."/>
            <person name="Thelus R."/>
            <person name="Thornton R.D."/>
            <person name="Trejos Z.Y."/>
            <person name="Usmani K."/>
            <person name="Vattathil S."/>
            <person name="Villasana D."/>
            <person name="Walker D.L."/>
            <person name="Wang S."/>
            <person name="Wang K."/>
            <person name="White C.S."/>
            <person name="Williams A.C."/>
            <person name="Williamson J."/>
            <person name="Wilson K."/>
            <person name="Woghiren I.O."/>
            <person name="Woodworth J.R."/>
            <person name="Worley K.C."/>
            <person name="Wright R.A."/>
            <person name="Wu W."/>
            <person name="Young L."/>
            <person name="Zhang L."/>
            <person name="Zhang J."/>
            <person name="Zhu Y."/>
            <person name="Muzny D.M."/>
            <person name="Weinstock G."/>
            <person name="Gibbs R.A."/>
        </authorList>
    </citation>
    <scope>NUCLEOTIDE SEQUENCE [LARGE SCALE GENOMIC DNA]</scope>
    <source>
        <strain evidence="4">LSR1</strain>
    </source>
</reference>
<dbReference type="PANTHER" id="PTHR13710">
    <property type="entry name" value="DNA HELICASE RECQ FAMILY MEMBER"/>
    <property type="match status" value="1"/>
</dbReference>
<dbReference type="GO" id="GO:0005737">
    <property type="term" value="C:cytoplasm"/>
    <property type="evidence" value="ECO:0007669"/>
    <property type="project" value="TreeGrafter"/>
</dbReference>
<name>A0A8R2NJW7_ACYPI</name>
<dbReference type="RefSeq" id="XP_029341339.1">
    <property type="nucleotide sequence ID" value="XM_029485479.1"/>
</dbReference>
<dbReference type="EnsemblMetazoa" id="XM_029485479.1">
    <property type="protein sequence ID" value="XP_029341339.1"/>
    <property type="gene ID" value="LOC107883011"/>
</dbReference>
<dbReference type="InterPro" id="IPR011545">
    <property type="entry name" value="DEAD/DEAH_box_helicase_dom"/>
</dbReference>
<feature type="domain" description="DEAD/DEAH-box helicase" evidence="2">
    <location>
        <begin position="34"/>
        <end position="164"/>
    </location>
</feature>
<dbReference type="GO" id="GO:0005524">
    <property type="term" value="F:ATP binding"/>
    <property type="evidence" value="ECO:0007669"/>
    <property type="project" value="InterPro"/>
</dbReference>
<dbReference type="GO" id="GO:0009378">
    <property type="term" value="F:four-way junction helicase activity"/>
    <property type="evidence" value="ECO:0007669"/>
    <property type="project" value="TreeGrafter"/>
</dbReference>
<proteinExistence type="inferred from homology"/>
<protein>
    <recommendedName>
        <fullName evidence="2">DEAD/DEAH-box helicase domain-containing protein</fullName>
    </recommendedName>
</protein>
<dbReference type="GO" id="GO:0005634">
    <property type="term" value="C:nucleus"/>
    <property type="evidence" value="ECO:0007669"/>
    <property type="project" value="TreeGrafter"/>
</dbReference>
<dbReference type="GO" id="GO:0043138">
    <property type="term" value="F:3'-5' DNA helicase activity"/>
    <property type="evidence" value="ECO:0007669"/>
    <property type="project" value="TreeGrafter"/>
</dbReference>
<organism evidence="3 4">
    <name type="scientific">Acyrthosiphon pisum</name>
    <name type="common">Pea aphid</name>
    <dbReference type="NCBI Taxonomy" id="7029"/>
    <lineage>
        <taxon>Eukaryota</taxon>
        <taxon>Metazoa</taxon>
        <taxon>Ecdysozoa</taxon>
        <taxon>Arthropoda</taxon>
        <taxon>Hexapoda</taxon>
        <taxon>Insecta</taxon>
        <taxon>Pterygota</taxon>
        <taxon>Neoptera</taxon>
        <taxon>Paraneoptera</taxon>
        <taxon>Hemiptera</taxon>
        <taxon>Sternorrhyncha</taxon>
        <taxon>Aphidomorpha</taxon>
        <taxon>Aphidoidea</taxon>
        <taxon>Aphididae</taxon>
        <taxon>Macrosiphini</taxon>
        <taxon>Acyrthosiphon</taxon>
    </lineage>
</organism>
<reference evidence="3" key="2">
    <citation type="submission" date="2022-06" db="UniProtKB">
        <authorList>
            <consortium name="EnsemblMetazoa"/>
        </authorList>
    </citation>
    <scope>IDENTIFICATION</scope>
</reference>
<keyword evidence="4" id="KW-1185">Reference proteome</keyword>